<dbReference type="InterPro" id="IPR017441">
    <property type="entry name" value="Protein_kinase_ATP_BS"/>
</dbReference>
<dbReference type="GO" id="GO:0004674">
    <property type="term" value="F:protein serine/threonine kinase activity"/>
    <property type="evidence" value="ECO:0007669"/>
    <property type="project" value="UniProtKB-KW"/>
</dbReference>
<evidence type="ECO:0000256" key="5">
    <source>
        <dbReference type="ARBA" id="ARBA00022777"/>
    </source>
</evidence>
<keyword evidence="9" id="KW-0472">Membrane</keyword>
<evidence type="ECO:0000256" key="2">
    <source>
        <dbReference type="ARBA" id="ARBA00022527"/>
    </source>
</evidence>
<keyword evidence="4 7" id="KW-0547">Nucleotide-binding</keyword>
<evidence type="ECO:0000256" key="6">
    <source>
        <dbReference type="ARBA" id="ARBA00022840"/>
    </source>
</evidence>
<keyword evidence="3" id="KW-0808">Transferase</keyword>
<evidence type="ECO:0000256" key="8">
    <source>
        <dbReference type="SAM" id="MobiDB-lite"/>
    </source>
</evidence>
<dbReference type="SMART" id="SM00220">
    <property type="entry name" value="S_TKc"/>
    <property type="match status" value="1"/>
</dbReference>
<dbReference type="GO" id="GO:0005524">
    <property type="term" value="F:ATP binding"/>
    <property type="evidence" value="ECO:0007669"/>
    <property type="project" value="UniProtKB-UniRule"/>
</dbReference>
<dbReference type="PROSITE" id="PS50011">
    <property type="entry name" value="PROTEIN_KINASE_DOM"/>
    <property type="match status" value="1"/>
</dbReference>
<dbReference type="InterPro" id="IPR051200">
    <property type="entry name" value="Host-pathogen_enzymatic-act"/>
</dbReference>
<dbReference type="Gene3D" id="1.10.510.10">
    <property type="entry name" value="Transferase(Phosphotransferase) domain 1"/>
    <property type="match status" value="1"/>
</dbReference>
<dbReference type="Proteomes" id="UP000198960">
    <property type="component" value="Unassembled WGS sequence"/>
</dbReference>
<evidence type="ECO:0000256" key="4">
    <source>
        <dbReference type="ARBA" id="ARBA00022741"/>
    </source>
</evidence>
<dbReference type="STRING" id="673521.SAMN05660991_02295"/>
<feature type="region of interest" description="Disordered" evidence="8">
    <location>
        <begin position="304"/>
        <end position="350"/>
    </location>
</feature>
<dbReference type="InterPro" id="IPR015943">
    <property type="entry name" value="WD40/YVTN_repeat-like_dom_sf"/>
</dbReference>
<keyword evidence="12" id="KW-1185">Reference proteome</keyword>
<dbReference type="PROSITE" id="PS00108">
    <property type="entry name" value="PROTEIN_KINASE_ST"/>
    <property type="match status" value="1"/>
</dbReference>
<feature type="region of interest" description="Disordered" evidence="8">
    <location>
        <begin position="380"/>
        <end position="425"/>
    </location>
</feature>
<dbReference type="RefSeq" id="WP_091943174.1">
    <property type="nucleotide sequence ID" value="NZ_FOEE01000006.1"/>
</dbReference>
<evidence type="ECO:0000256" key="3">
    <source>
        <dbReference type="ARBA" id="ARBA00022679"/>
    </source>
</evidence>
<accession>A0A1H8THY5</accession>
<gene>
    <name evidence="11" type="ORF">SAMN05660991_02295</name>
</gene>
<keyword evidence="2 11" id="KW-0723">Serine/threonine-protein kinase</keyword>
<name>A0A1H8THY5_9ACTN</name>
<dbReference type="InterPro" id="IPR008271">
    <property type="entry name" value="Ser/Thr_kinase_AS"/>
</dbReference>
<proteinExistence type="predicted"/>
<dbReference type="PANTHER" id="PTHR47197">
    <property type="entry name" value="PROTEIN NIRF"/>
    <property type="match status" value="1"/>
</dbReference>
<dbReference type="AlphaFoldDB" id="A0A1H8THY5"/>
<feature type="compositionally biased region" description="Pro residues" evidence="8">
    <location>
        <begin position="316"/>
        <end position="343"/>
    </location>
</feature>
<evidence type="ECO:0000313" key="11">
    <source>
        <dbReference type="EMBL" id="SEO90729.1"/>
    </source>
</evidence>
<evidence type="ECO:0000259" key="10">
    <source>
        <dbReference type="PROSITE" id="PS50011"/>
    </source>
</evidence>
<reference evidence="12" key="1">
    <citation type="submission" date="2016-10" db="EMBL/GenBank/DDBJ databases">
        <authorList>
            <person name="Varghese N."/>
            <person name="Submissions S."/>
        </authorList>
    </citation>
    <scope>NUCLEOTIDE SEQUENCE [LARGE SCALE GENOMIC DNA]</scope>
    <source>
        <strain evidence="12">DSM 45413</strain>
    </source>
</reference>
<protein>
    <recommendedName>
        <fullName evidence="1">non-specific serine/threonine protein kinase</fullName>
        <ecNumber evidence="1">2.7.11.1</ecNumber>
    </recommendedName>
</protein>
<dbReference type="CDD" id="cd14014">
    <property type="entry name" value="STKc_PknB_like"/>
    <property type="match status" value="1"/>
</dbReference>
<dbReference type="PROSITE" id="PS00107">
    <property type="entry name" value="PROTEIN_KINASE_ATP"/>
    <property type="match status" value="1"/>
</dbReference>
<organism evidence="11 12">
    <name type="scientific">Trujillonella endophytica</name>
    <dbReference type="NCBI Taxonomy" id="673521"/>
    <lineage>
        <taxon>Bacteria</taxon>
        <taxon>Bacillati</taxon>
        <taxon>Actinomycetota</taxon>
        <taxon>Actinomycetes</taxon>
        <taxon>Geodermatophilales</taxon>
        <taxon>Geodermatophilaceae</taxon>
        <taxon>Trujillonella</taxon>
    </lineage>
</organism>
<dbReference type="OrthoDB" id="5166832at2"/>
<keyword evidence="6 7" id="KW-0067">ATP-binding</keyword>
<dbReference type="SUPFAM" id="SSF56112">
    <property type="entry name" value="Protein kinase-like (PK-like)"/>
    <property type="match status" value="1"/>
</dbReference>
<feature type="binding site" evidence="7">
    <location>
        <position position="38"/>
    </location>
    <ligand>
        <name>ATP</name>
        <dbReference type="ChEBI" id="CHEBI:30616"/>
    </ligand>
</feature>
<dbReference type="SUPFAM" id="SSF50974">
    <property type="entry name" value="Nitrous oxide reductase, N-terminal domain"/>
    <property type="match status" value="1"/>
</dbReference>
<dbReference type="Gene3D" id="2.130.10.10">
    <property type="entry name" value="YVTN repeat-like/Quinoprotein amine dehydrogenase"/>
    <property type="match status" value="2"/>
</dbReference>
<evidence type="ECO:0000256" key="1">
    <source>
        <dbReference type="ARBA" id="ARBA00012513"/>
    </source>
</evidence>
<dbReference type="InterPro" id="IPR011045">
    <property type="entry name" value="N2O_reductase_N"/>
</dbReference>
<dbReference type="FunFam" id="1.10.510.10:FF:000021">
    <property type="entry name" value="Serine/threonine protein kinase"/>
    <property type="match status" value="1"/>
</dbReference>
<dbReference type="Gene3D" id="3.30.200.20">
    <property type="entry name" value="Phosphorylase Kinase, domain 1"/>
    <property type="match status" value="1"/>
</dbReference>
<sequence>MTPRQFGPYELVELLGVGGMGEVWRARDTRRDRWVALKVLPETLNGDREFAGRFRRESHVAARLREPHVIPIHDYGEIDGRLYIDMRLVDGHDLGRMLMDGPLDPARAIGLLSQVADALQAAHDDGLVHRDVKPSNVIVTASDFVYVVDFGIARSVGSTSTSLTMTGATVGTLDYMAPERFTNQPLDGRVDVYSLACVLSECLTAKRPFRGEDLPSLLYAHLYTDPPRPSELVAGVPAPLDEVVARGMAKRPEDRYSTPGELVAAARAALSGVPAPPPAPETARAPAAVPPVPAVAPAALGVVSAGGHNSTDQLPAPGPPPSAGPFPPATPPPPPGAFVPPPAPRRRRRGRGRAVAAALVALLLVAAALTVWLWPRDDDPPAADAGSGGATAGPSEPARGSREPQQAPPGPDVRPSIAVPTAVGEPIPVPPTPGYLAVAPNGRYAYIAHRDAGVVSVLDTTSLEVNATIPIDAGPPQFITFSPSGDRAYVTVYNADYTENYVVFVDTASNEVTATVEVGLRPFAPETSPDGSLLYIPLHNEGRVEVLDTATAREIDSYDVPPNPHWIAINDAGTVAYTANHESDVLSVLDLTDGGRVIGTIPAGDSPHSVAVSPDGSRVAVVAFDSSDVHVVDTATNALVASGPVGSHPQDVTWAPDGARFYTADVEGGTMSVVTADTLTVTARVPAGPTPTSVGVSPDGSRAYVTDLNGATVRVFDLTG</sequence>
<dbReference type="InterPro" id="IPR011009">
    <property type="entry name" value="Kinase-like_dom_sf"/>
</dbReference>
<dbReference type="EMBL" id="FOEE01000006">
    <property type="protein sequence ID" value="SEO90729.1"/>
    <property type="molecule type" value="Genomic_DNA"/>
</dbReference>
<keyword evidence="9" id="KW-1133">Transmembrane helix</keyword>
<dbReference type="PANTHER" id="PTHR47197:SF3">
    <property type="entry name" value="DIHYDRO-HEME D1 DEHYDROGENASE"/>
    <property type="match status" value="1"/>
</dbReference>
<dbReference type="EC" id="2.7.11.1" evidence="1"/>
<feature type="transmembrane region" description="Helical" evidence="9">
    <location>
        <begin position="354"/>
        <end position="374"/>
    </location>
</feature>
<dbReference type="InterPro" id="IPR000719">
    <property type="entry name" value="Prot_kinase_dom"/>
</dbReference>
<keyword evidence="9" id="KW-0812">Transmembrane</keyword>
<evidence type="ECO:0000256" key="7">
    <source>
        <dbReference type="PROSITE-ProRule" id="PRU10141"/>
    </source>
</evidence>
<feature type="domain" description="Protein kinase" evidence="10">
    <location>
        <begin position="9"/>
        <end position="270"/>
    </location>
</feature>
<evidence type="ECO:0000256" key="9">
    <source>
        <dbReference type="SAM" id="Phobius"/>
    </source>
</evidence>
<keyword evidence="5 11" id="KW-0418">Kinase</keyword>
<dbReference type="Pfam" id="PF00069">
    <property type="entry name" value="Pkinase"/>
    <property type="match status" value="1"/>
</dbReference>
<evidence type="ECO:0000313" key="12">
    <source>
        <dbReference type="Proteomes" id="UP000198960"/>
    </source>
</evidence>